<feature type="transmembrane region" description="Helical" evidence="1">
    <location>
        <begin position="54"/>
        <end position="78"/>
    </location>
</feature>
<sequence>MISKFFQEIVDILAELFKKQESWLILFLLGVGGLTIVALPSIGVFAAVSTAIRFVAYFWWFWLFLIIVPMLESTWLFWKQEVFKKSLKFILLEIKIPRIIEKSPQAMEQVLANLHTLRNAPGDVSERYREGEVTVWFSLEIASFGGEVHFYIRCQKKQKNLVEAAVFSYYPDAELNEVPDYASDFPQTVEEMYATGKDMWGTEMVLTKDEAYPIKTYVAFESMDDEKKFDPISTFLEVLGKLKTGEIVAMQFLIAPGDDSWMKKWSGTLKKLKEPETISVAGGEAGDKKQMPVMRSPGQYAVLEAVERNLSKPAFDTLIRFCYISPKEIFYDSFARRGLVGAFRQYASLDLNGLRQNYMVSTRTQVWYWPHIFPKIRNEFKKQRLLVSYIKRDIPPETWMGRVLTSKLFNWNFVSYRFKMNTEGIASLFHLPTSLVLTAPHIKRSDSRKGGPPAGLPIFGGETEVKKFYE</sequence>
<feature type="transmembrane region" description="Helical" evidence="1">
    <location>
        <begin position="23"/>
        <end position="48"/>
    </location>
</feature>
<proteinExistence type="predicted"/>
<dbReference type="AlphaFoldDB" id="A0A1F6BQF4"/>
<dbReference type="InterPro" id="IPR058441">
    <property type="entry name" value="DUF8128"/>
</dbReference>
<feature type="domain" description="DUF8128" evidence="2">
    <location>
        <begin position="103"/>
        <end position="352"/>
    </location>
</feature>
<reference evidence="3 4" key="1">
    <citation type="journal article" date="2016" name="Nat. Commun.">
        <title>Thousands of microbial genomes shed light on interconnected biogeochemical processes in an aquifer system.</title>
        <authorList>
            <person name="Anantharaman K."/>
            <person name="Brown C.T."/>
            <person name="Hug L.A."/>
            <person name="Sharon I."/>
            <person name="Castelle C.J."/>
            <person name="Probst A.J."/>
            <person name="Thomas B.C."/>
            <person name="Singh A."/>
            <person name="Wilkins M.J."/>
            <person name="Karaoz U."/>
            <person name="Brodie E.L."/>
            <person name="Williams K.H."/>
            <person name="Hubbard S.S."/>
            <person name="Banfield J.F."/>
        </authorList>
    </citation>
    <scope>NUCLEOTIDE SEQUENCE [LARGE SCALE GENOMIC DNA]</scope>
</reference>
<name>A0A1F6BQF4_9BACT</name>
<gene>
    <name evidence="3" type="ORF">A3D55_01555</name>
</gene>
<comment type="caution">
    <text evidence="3">The sequence shown here is derived from an EMBL/GenBank/DDBJ whole genome shotgun (WGS) entry which is preliminary data.</text>
</comment>
<evidence type="ECO:0000256" key="1">
    <source>
        <dbReference type="SAM" id="Phobius"/>
    </source>
</evidence>
<keyword evidence="1" id="KW-1133">Transmembrane helix</keyword>
<dbReference type="Proteomes" id="UP000178825">
    <property type="component" value="Unassembled WGS sequence"/>
</dbReference>
<organism evidence="3 4">
    <name type="scientific">Candidatus Jorgensenbacteria bacterium RIFCSPHIGHO2_02_FULL_45_20</name>
    <dbReference type="NCBI Taxonomy" id="1798470"/>
    <lineage>
        <taxon>Bacteria</taxon>
        <taxon>Candidatus Joergenseniibacteriota</taxon>
    </lineage>
</organism>
<dbReference type="EMBL" id="MFKJ01000006">
    <property type="protein sequence ID" value="OGG39155.1"/>
    <property type="molecule type" value="Genomic_DNA"/>
</dbReference>
<dbReference type="STRING" id="1798470.A3D55_01555"/>
<protein>
    <recommendedName>
        <fullName evidence="2">DUF8128 domain-containing protein</fullName>
    </recommendedName>
</protein>
<evidence type="ECO:0000313" key="3">
    <source>
        <dbReference type="EMBL" id="OGG39155.1"/>
    </source>
</evidence>
<accession>A0A1F6BQF4</accession>
<dbReference type="Pfam" id="PF26449">
    <property type="entry name" value="DUF8128"/>
    <property type="match status" value="1"/>
</dbReference>
<evidence type="ECO:0000313" key="4">
    <source>
        <dbReference type="Proteomes" id="UP000178825"/>
    </source>
</evidence>
<keyword evidence="1" id="KW-0472">Membrane</keyword>
<keyword evidence="1" id="KW-0812">Transmembrane</keyword>
<evidence type="ECO:0000259" key="2">
    <source>
        <dbReference type="Pfam" id="PF26449"/>
    </source>
</evidence>